<protein>
    <submittedName>
        <fullName evidence="1">Uncharacterized protein</fullName>
    </submittedName>
</protein>
<dbReference type="STRING" id="279058.LT85_3130"/>
<dbReference type="Proteomes" id="UP000030302">
    <property type="component" value="Chromosome"/>
</dbReference>
<reference evidence="2" key="1">
    <citation type="journal article" date="2014" name="Soil Biol. Biochem.">
        <title>Structure and function of bacterial communities in ageing soils: Insights from the Mendocino ecological staircase.</title>
        <authorList>
            <person name="Uroz S."/>
            <person name="Tech J.J."/>
            <person name="Sawaya N.A."/>
            <person name="Frey-Klett P."/>
            <person name="Leveau J.H.J."/>
        </authorList>
    </citation>
    <scope>NUCLEOTIDE SEQUENCE [LARGE SCALE GENOMIC DNA]</scope>
    <source>
        <strain evidence="2">Cal35</strain>
    </source>
</reference>
<dbReference type="EMBL" id="CP009962">
    <property type="protein sequence ID" value="AIY42288.1"/>
    <property type="molecule type" value="Genomic_DNA"/>
</dbReference>
<dbReference type="KEGG" id="care:LT85_3130"/>
<name>A0A0A1FC34_9BURK</name>
<gene>
    <name evidence="1" type="ORF">LT85_3130</name>
</gene>
<evidence type="ECO:0000313" key="2">
    <source>
        <dbReference type="Proteomes" id="UP000030302"/>
    </source>
</evidence>
<proteinExistence type="predicted"/>
<evidence type="ECO:0000313" key="1">
    <source>
        <dbReference type="EMBL" id="AIY42288.1"/>
    </source>
</evidence>
<dbReference type="HOGENOM" id="CLU_3287856_0_0_4"/>
<sequence length="40" mass="4878">MLTVDFVEKLFKYLGMRSRAGVEVGRKCYTQRGRQFFFRR</sequence>
<organism evidence="1 2">
    <name type="scientific">Collimonas arenae</name>
    <dbReference type="NCBI Taxonomy" id="279058"/>
    <lineage>
        <taxon>Bacteria</taxon>
        <taxon>Pseudomonadati</taxon>
        <taxon>Pseudomonadota</taxon>
        <taxon>Betaproteobacteria</taxon>
        <taxon>Burkholderiales</taxon>
        <taxon>Oxalobacteraceae</taxon>
        <taxon>Collimonas</taxon>
    </lineage>
</organism>
<keyword evidence="2" id="KW-1185">Reference proteome</keyword>
<accession>A0A0A1FC34</accession>
<dbReference type="AlphaFoldDB" id="A0A0A1FC34"/>